<protein>
    <submittedName>
        <fullName evidence="2">Uncharacterized protein</fullName>
    </submittedName>
</protein>
<accession>A0A9P8I398</accession>
<dbReference type="Proteomes" id="UP000698800">
    <property type="component" value="Unassembled WGS sequence"/>
</dbReference>
<organism evidence="2 3">
    <name type="scientific">Glutinoglossum americanum</name>
    <dbReference type="NCBI Taxonomy" id="1670608"/>
    <lineage>
        <taxon>Eukaryota</taxon>
        <taxon>Fungi</taxon>
        <taxon>Dikarya</taxon>
        <taxon>Ascomycota</taxon>
        <taxon>Pezizomycotina</taxon>
        <taxon>Geoglossomycetes</taxon>
        <taxon>Geoglossales</taxon>
        <taxon>Geoglossaceae</taxon>
        <taxon>Glutinoglossum</taxon>
    </lineage>
</organism>
<feature type="transmembrane region" description="Helical" evidence="1">
    <location>
        <begin position="415"/>
        <end position="436"/>
    </location>
</feature>
<sequence length="505" mass="57485">MAIPTKPTSSREIVEGHDPLLFSLDSNKVHSYRFGTRSKISIENVITPDPTSPMSHVVVIPTEQKRSDVKMHGSRRDIARLVEIWDLPLVVTRFLLAHSLTTDDLAFRNLSFEDHWLSWYTVPLAAKPFYDVNLRVVHVINHDNYQVNSLIQCPIDMVDSLSDLLAEFCDNTVFREASTQHLLRLELSLLRFAFSLAEGRFIVVVLAVEAVIIVLCDTDSKTISEDRFVETQNHMSALGLEIGWQEDLQHLMSGFEKHATSLGGAVIGELNHYNLPLQELNNLREHSLSIMKKFTRHREVLGIARETVSSTLLLAMFLVTIQLSTREQAFHRVELNHASYTLKNTIEVRKMTAESNREAEQMQRLTRVSQEDSHEMRKLAYLTMLYLPATFAATFFSMPFFSMGDDLTFRALKRLWIYFVVCTLLTSTTFAASHLWSLREKPISKTPDPDQEQQETVGASNILQPPVVPQHSLEDLLAEIFKNSVDKERIGINESDDVADSTSTK</sequence>
<dbReference type="EMBL" id="JAGHQL010000129">
    <property type="protein sequence ID" value="KAH0537866.1"/>
    <property type="molecule type" value="Genomic_DNA"/>
</dbReference>
<keyword evidence="3" id="KW-1185">Reference proteome</keyword>
<evidence type="ECO:0000256" key="1">
    <source>
        <dbReference type="SAM" id="Phobius"/>
    </source>
</evidence>
<dbReference type="AlphaFoldDB" id="A0A9P8I398"/>
<evidence type="ECO:0000313" key="2">
    <source>
        <dbReference type="EMBL" id="KAH0537866.1"/>
    </source>
</evidence>
<gene>
    <name evidence="2" type="ORF">FGG08_005418</name>
</gene>
<name>A0A9P8I398_9PEZI</name>
<evidence type="ECO:0000313" key="3">
    <source>
        <dbReference type="Proteomes" id="UP000698800"/>
    </source>
</evidence>
<dbReference type="OrthoDB" id="5396681at2759"/>
<comment type="caution">
    <text evidence="2">The sequence shown here is derived from an EMBL/GenBank/DDBJ whole genome shotgun (WGS) entry which is preliminary data.</text>
</comment>
<keyword evidence="1" id="KW-0472">Membrane</keyword>
<feature type="transmembrane region" description="Helical" evidence="1">
    <location>
        <begin position="379"/>
        <end position="403"/>
    </location>
</feature>
<keyword evidence="1" id="KW-0812">Transmembrane</keyword>
<proteinExistence type="predicted"/>
<dbReference type="Gene3D" id="1.20.58.340">
    <property type="entry name" value="Magnesium transport protein CorA, transmembrane region"/>
    <property type="match status" value="1"/>
</dbReference>
<keyword evidence="1" id="KW-1133">Transmembrane helix</keyword>
<reference evidence="2" key="1">
    <citation type="submission" date="2021-03" db="EMBL/GenBank/DDBJ databases">
        <title>Comparative genomics and phylogenomic investigation of the class Geoglossomycetes provide insights into ecological specialization and systematics.</title>
        <authorList>
            <person name="Melie T."/>
            <person name="Pirro S."/>
            <person name="Miller A.N."/>
            <person name="Quandt A."/>
        </authorList>
    </citation>
    <scope>NUCLEOTIDE SEQUENCE</scope>
    <source>
        <strain evidence="2">GBOQ0MN5Z8</strain>
    </source>
</reference>